<evidence type="ECO:0000259" key="9">
    <source>
        <dbReference type="PROSITE" id="PS50975"/>
    </source>
</evidence>
<dbReference type="GO" id="GO:0005524">
    <property type="term" value="F:ATP binding"/>
    <property type="evidence" value="ECO:0007669"/>
    <property type="project" value="UniProtKB-UniRule"/>
</dbReference>
<dbReference type="InterPro" id="IPR013815">
    <property type="entry name" value="ATP_grasp_subdomain_1"/>
</dbReference>
<dbReference type="Gene3D" id="3.40.50.20">
    <property type="match status" value="1"/>
</dbReference>
<dbReference type="Gene3D" id="3.30.1490.20">
    <property type="entry name" value="ATP-grasp fold, A domain"/>
    <property type="match status" value="1"/>
</dbReference>
<dbReference type="Gene3D" id="3.30.470.20">
    <property type="entry name" value="ATP-grasp fold, B domain"/>
    <property type="match status" value="1"/>
</dbReference>
<name>A0A0R2NJD4_9LACO</name>
<evidence type="ECO:0000313" key="11">
    <source>
        <dbReference type="Proteomes" id="UP000051249"/>
    </source>
</evidence>
<dbReference type="AlphaFoldDB" id="A0A0R2NJD4"/>
<dbReference type="InterPro" id="IPR011761">
    <property type="entry name" value="ATP-grasp"/>
</dbReference>
<dbReference type="GO" id="GO:0006164">
    <property type="term" value="P:purine nucleotide biosynthetic process"/>
    <property type="evidence" value="ECO:0007669"/>
    <property type="project" value="UniProtKB-KW"/>
</dbReference>
<dbReference type="PATRIC" id="fig|480391.4.peg.860"/>
<protein>
    <submittedName>
        <fullName evidence="10">Phosphoribosylaminoimidazole carboxylase</fullName>
    </submittedName>
</protein>
<keyword evidence="3 8" id="KW-0547">Nucleotide-binding</keyword>
<comment type="pathway">
    <text evidence="7">Purine metabolism.</text>
</comment>
<feature type="domain" description="ATP-grasp" evidence="9">
    <location>
        <begin position="118"/>
        <end position="303"/>
    </location>
</feature>
<dbReference type="InterPro" id="IPR003135">
    <property type="entry name" value="ATP-grasp_carboxylate-amine"/>
</dbReference>
<organism evidence="10 11">
    <name type="scientific">Pediococcus argentinicus</name>
    <dbReference type="NCBI Taxonomy" id="480391"/>
    <lineage>
        <taxon>Bacteria</taxon>
        <taxon>Bacillati</taxon>
        <taxon>Bacillota</taxon>
        <taxon>Bacilli</taxon>
        <taxon>Lactobacillales</taxon>
        <taxon>Lactobacillaceae</taxon>
        <taxon>Pediococcus</taxon>
    </lineage>
</organism>
<dbReference type="OrthoDB" id="9804625at2"/>
<dbReference type="PANTHER" id="PTHR11609">
    <property type="entry name" value="PURINE BIOSYNTHESIS PROTEIN 6/7, PUR6/7"/>
    <property type="match status" value="1"/>
</dbReference>
<evidence type="ECO:0000256" key="8">
    <source>
        <dbReference type="PROSITE-ProRule" id="PRU00409"/>
    </source>
</evidence>
<sequence>MTNEVQTQKQIIYPGDTIGIIGEGFGGAQLVVTARSMGFRVVTYTTTEVNDMARYADFGMIGSLKDADKLRSFAERCKIVIYESEKVDLATLNYISRYTSVPQGTDLLEMAQDRVVEKAALQQMGVSVTTHATIVGLDDIYEAIQDMGYPSMLKPILKDPLHEQKMLIERQLDIPKANSLLNHGTYLLEPWDQDSREISITVVKNIDGREKFFPMVENIYQDNHLKETRVPVQLSSDQQNRIVESTSRISNNVNYAGIFSVVFYVNKNGITLKRLIPSIHRSHNVFDTATNVSVYEELLRALTGMRMIDIRLIEPSIMLNLNEEQLPQIRTQWLIKDNWHFKFYPRITNKRDPKRIGYVLAEGDNISALQEQIDNTDVW</sequence>
<comment type="caution">
    <text evidence="10">The sequence shown here is derived from an EMBL/GenBank/DDBJ whole genome shotgun (WGS) entry which is preliminary data.</text>
</comment>
<dbReference type="SUPFAM" id="SSF56059">
    <property type="entry name" value="Glutathione synthetase ATP-binding domain-like"/>
    <property type="match status" value="1"/>
</dbReference>
<evidence type="ECO:0000256" key="4">
    <source>
        <dbReference type="ARBA" id="ARBA00022755"/>
    </source>
</evidence>
<evidence type="ECO:0000256" key="6">
    <source>
        <dbReference type="ARBA" id="ARBA00023211"/>
    </source>
</evidence>
<evidence type="ECO:0000256" key="5">
    <source>
        <dbReference type="ARBA" id="ARBA00022840"/>
    </source>
</evidence>
<comment type="cofactor">
    <cofactor evidence="1">
        <name>Mn(2+)</name>
        <dbReference type="ChEBI" id="CHEBI:29035"/>
    </cofactor>
</comment>
<dbReference type="Pfam" id="PF22660">
    <property type="entry name" value="RS_preATP-grasp-like"/>
    <property type="match status" value="1"/>
</dbReference>
<comment type="cofactor">
    <cofactor evidence="2">
        <name>Mg(2+)</name>
        <dbReference type="ChEBI" id="CHEBI:18420"/>
    </cofactor>
</comment>
<evidence type="ECO:0000313" key="10">
    <source>
        <dbReference type="EMBL" id="KRO24077.1"/>
    </source>
</evidence>
<keyword evidence="4" id="KW-0658">Purine biosynthesis</keyword>
<dbReference type="EMBL" id="JQCQ01000026">
    <property type="protein sequence ID" value="KRO24077.1"/>
    <property type="molecule type" value="Genomic_DNA"/>
</dbReference>
<reference evidence="10 11" key="1">
    <citation type="journal article" date="2015" name="Genome Announc.">
        <title>Expanding the biotechnology potential of lactobacilli through comparative genomics of 213 strains and associated genera.</title>
        <authorList>
            <person name="Sun Z."/>
            <person name="Harris H.M."/>
            <person name="McCann A."/>
            <person name="Guo C."/>
            <person name="Argimon S."/>
            <person name="Zhang W."/>
            <person name="Yang X."/>
            <person name="Jeffery I.B."/>
            <person name="Cooney J.C."/>
            <person name="Kagawa T.F."/>
            <person name="Liu W."/>
            <person name="Song Y."/>
            <person name="Salvetti E."/>
            <person name="Wrobel A."/>
            <person name="Rasinkangas P."/>
            <person name="Parkhill J."/>
            <person name="Rea M.C."/>
            <person name="O'Sullivan O."/>
            <person name="Ritari J."/>
            <person name="Douillard F.P."/>
            <person name="Paul Ross R."/>
            <person name="Yang R."/>
            <person name="Briner A.E."/>
            <person name="Felis G.E."/>
            <person name="de Vos W.M."/>
            <person name="Barrangou R."/>
            <person name="Klaenhammer T.R."/>
            <person name="Caufield P.W."/>
            <person name="Cui Y."/>
            <person name="Zhang H."/>
            <person name="O'Toole P.W."/>
        </authorList>
    </citation>
    <scope>NUCLEOTIDE SEQUENCE [LARGE SCALE GENOMIC DNA]</scope>
    <source>
        <strain evidence="10 11">DSM 23026</strain>
    </source>
</reference>
<keyword evidence="6" id="KW-0464">Manganese</keyword>
<dbReference type="Proteomes" id="UP000051249">
    <property type="component" value="Unassembled WGS sequence"/>
</dbReference>
<dbReference type="PROSITE" id="PS50975">
    <property type="entry name" value="ATP_GRASP"/>
    <property type="match status" value="1"/>
</dbReference>
<dbReference type="GO" id="GO:0046872">
    <property type="term" value="F:metal ion binding"/>
    <property type="evidence" value="ECO:0007669"/>
    <property type="project" value="InterPro"/>
</dbReference>
<dbReference type="SUPFAM" id="SSF52440">
    <property type="entry name" value="PreATP-grasp domain"/>
    <property type="match status" value="1"/>
</dbReference>
<dbReference type="Pfam" id="PF02222">
    <property type="entry name" value="ATP-grasp"/>
    <property type="match status" value="1"/>
</dbReference>
<gene>
    <name evidence="10" type="ORF">IV88_GL000848</name>
</gene>
<evidence type="ECO:0000256" key="7">
    <source>
        <dbReference type="ARBA" id="ARBA00025704"/>
    </source>
</evidence>
<proteinExistence type="predicted"/>
<accession>A0A0R2NJD4</accession>
<dbReference type="InterPro" id="IPR016185">
    <property type="entry name" value="PreATP-grasp_dom_sf"/>
</dbReference>
<evidence type="ECO:0000256" key="3">
    <source>
        <dbReference type="ARBA" id="ARBA00022741"/>
    </source>
</evidence>
<keyword evidence="5 8" id="KW-0067">ATP-binding</keyword>
<dbReference type="GO" id="GO:0005829">
    <property type="term" value="C:cytosol"/>
    <property type="evidence" value="ECO:0007669"/>
    <property type="project" value="TreeGrafter"/>
</dbReference>
<dbReference type="RefSeq" id="WP_057800000.1">
    <property type="nucleotide sequence ID" value="NZ_BJZZ01000025.1"/>
</dbReference>
<evidence type="ECO:0000256" key="1">
    <source>
        <dbReference type="ARBA" id="ARBA00001936"/>
    </source>
</evidence>
<keyword evidence="11" id="KW-1185">Reference proteome</keyword>
<evidence type="ECO:0000256" key="2">
    <source>
        <dbReference type="ARBA" id="ARBA00001946"/>
    </source>
</evidence>
<dbReference type="PANTHER" id="PTHR11609:SF5">
    <property type="entry name" value="PHOSPHORIBOSYLAMINOIMIDAZOLE CARBOXYLASE"/>
    <property type="match status" value="1"/>
</dbReference>
<dbReference type="InterPro" id="IPR054350">
    <property type="entry name" value="PurT/PurK_preATP-grasp"/>
</dbReference>